<evidence type="ECO:0000256" key="1">
    <source>
        <dbReference type="SAM" id="MobiDB-lite"/>
    </source>
</evidence>
<sequence length="164" mass="17791">MIENPPNAERRRLRRRDGFHGAAGTEEHVGALVDDDQGGPDLLLEAGRPEGLPRARAGAPLDDAGLFASRQRRERILGGMAVERMRRMTARMQALHRVAWGKAELASGRMEGDEIGDRRIDSVARGGRGFADPARRRQPAHGGVGKAHCNPSIMAPADRPPPEA</sequence>
<evidence type="ECO:0000313" key="2">
    <source>
        <dbReference type="EMBL" id="VFU09406.1"/>
    </source>
</evidence>
<dbReference type="KEGG" id="mtun:MTUNDRAET4_2519"/>
<proteinExistence type="predicted"/>
<dbReference type="AlphaFoldDB" id="A0A4U8Z266"/>
<protein>
    <submittedName>
        <fullName evidence="2">Uncharacterized protein</fullName>
    </submittedName>
</protein>
<feature type="region of interest" description="Disordered" evidence="1">
    <location>
        <begin position="1"/>
        <end position="59"/>
    </location>
</feature>
<gene>
    <name evidence="2" type="ORF">MTUNDRAET4_2519</name>
</gene>
<reference evidence="2 3" key="1">
    <citation type="submission" date="2019-03" db="EMBL/GenBank/DDBJ databases">
        <authorList>
            <person name="Kox A.R. M."/>
        </authorList>
    </citation>
    <scope>NUCLEOTIDE SEQUENCE [LARGE SCALE GENOMIC DNA]</scope>
    <source>
        <strain evidence="2">MTUNDRAET4 annotated genome</strain>
    </source>
</reference>
<name>A0A4U8Z266_METTU</name>
<accession>A0A4U8Z266</accession>
<organism evidence="2 3">
    <name type="scientific">Methylocella tundrae</name>
    <dbReference type="NCBI Taxonomy" id="227605"/>
    <lineage>
        <taxon>Bacteria</taxon>
        <taxon>Pseudomonadati</taxon>
        <taxon>Pseudomonadota</taxon>
        <taxon>Alphaproteobacteria</taxon>
        <taxon>Hyphomicrobiales</taxon>
        <taxon>Beijerinckiaceae</taxon>
        <taxon>Methylocella</taxon>
    </lineage>
</organism>
<dbReference type="EMBL" id="LR536450">
    <property type="protein sequence ID" value="VFU09406.1"/>
    <property type="molecule type" value="Genomic_DNA"/>
</dbReference>
<dbReference type="Proteomes" id="UP000294360">
    <property type="component" value="Chromosome"/>
</dbReference>
<evidence type="ECO:0000313" key="3">
    <source>
        <dbReference type="Proteomes" id="UP000294360"/>
    </source>
</evidence>
<feature type="region of interest" description="Disordered" evidence="1">
    <location>
        <begin position="116"/>
        <end position="164"/>
    </location>
</feature>